<dbReference type="OrthoDB" id="10462949at2759"/>
<feature type="compositionally biased region" description="Low complexity" evidence="1">
    <location>
        <begin position="62"/>
        <end position="73"/>
    </location>
</feature>
<name>A0A9W7F9Q3_9STRA</name>
<organism evidence="2 3">
    <name type="scientific">Triparma retinervis</name>
    <dbReference type="NCBI Taxonomy" id="2557542"/>
    <lineage>
        <taxon>Eukaryota</taxon>
        <taxon>Sar</taxon>
        <taxon>Stramenopiles</taxon>
        <taxon>Ochrophyta</taxon>
        <taxon>Bolidophyceae</taxon>
        <taxon>Parmales</taxon>
        <taxon>Triparmaceae</taxon>
        <taxon>Triparma</taxon>
    </lineage>
</organism>
<feature type="compositionally biased region" description="Basic residues" evidence="1">
    <location>
        <begin position="1534"/>
        <end position="1545"/>
    </location>
</feature>
<proteinExistence type="predicted"/>
<evidence type="ECO:0000313" key="3">
    <source>
        <dbReference type="Proteomes" id="UP001165082"/>
    </source>
</evidence>
<feature type="compositionally biased region" description="Polar residues" evidence="1">
    <location>
        <begin position="79"/>
        <end position="88"/>
    </location>
</feature>
<feature type="region of interest" description="Disordered" evidence="1">
    <location>
        <begin position="47"/>
        <end position="136"/>
    </location>
</feature>
<evidence type="ECO:0000256" key="1">
    <source>
        <dbReference type="SAM" id="MobiDB-lite"/>
    </source>
</evidence>
<feature type="region of interest" description="Disordered" evidence="1">
    <location>
        <begin position="1524"/>
        <end position="1551"/>
    </location>
</feature>
<keyword evidence="3" id="KW-1185">Reference proteome</keyword>
<comment type="caution">
    <text evidence="2">The sequence shown here is derived from an EMBL/GenBank/DDBJ whole genome shotgun (WGS) entry which is preliminary data.</text>
</comment>
<feature type="compositionally biased region" description="Basic and acidic residues" evidence="1">
    <location>
        <begin position="51"/>
        <end position="61"/>
    </location>
</feature>
<dbReference type="Proteomes" id="UP001165082">
    <property type="component" value="Unassembled WGS sequence"/>
</dbReference>
<protein>
    <submittedName>
        <fullName evidence="2">Uncharacterized protein</fullName>
    </submittedName>
</protein>
<sequence length="1568" mass="183554">MVDGLPADLMTVIPNVSSSSALYEMSKLPRAQSGIVKAAIMKQVKRLDRRSRKEKERRKWAGGDSESVSTVGSEEVRSQSFHAEQTSKPLGREHRRRPQTDARKPSARRYTTKSWDFRSGNSSDEDDDGSSSVRSLSTIESSAVSSFVNGESAPPTTPRPFNAVTAYVRSHVDPNQGGLVIARKDSSMEEISQNLYALFINNAVLNPKGRRAINGRNRGLLSLLEHARVVKSSGQKRAELRAKQWNVREKRKAKGGRDMFRALRRACQGYLAMRFLQLKMGADMVKAAADMKERQEAERKERQKQWAKQSRDTATMLLWNTCVKIGRRRMGRGWGALVGNVESWQVVGRLLLRLAKIKVMSAMGLWKIKTKTAKADQTVKELMDRKRLAGTKLIWVFAGKVMEKVLKAGWVALRGNVYRSRGLEKVIKMSIRQMMECGFKALSLNVTNTALKDLDKTTSHARELKSQLSVHLDNLRDHAVSEIYGFFQRVAAHKVRRAFYVLLSQCEGAGELRWVLGKVVKAGRRRVEMEWFRRWEREARWRARVLERRQKGCVEIMGIRRRQDMGEVRRAFYTLLSQCDGAVVLKKAFWKVLRTRTRKVEREAWVLWLGVVEGERERKRKEGERTKAGGAVGGWLVKERRKAECRKAMGVWRKWVKRGKAGDYLVGVLVREWRKSHVREGMRVWRSRILGEKEGERKERAKNVGAGMIGRVWKRGAMGLVGVYWKRWVGVVEGMREKEKEVKEREEVVGKVMGRVVGRARSRGDKQMVMMGWNRMMGWSRRCNEHIFHLNRSLGADRLASLINAGKLQRAWRCWIECCYLTRIRDVHGNYTYGNVKSTLLLARKVMERVVLDRMREAWGRWRGNMTRWSRGVVWRRLVKGARMGRLVWGWRSWGDWVRREGRRERERRIVGRFVEGWEGRGMRWGFKRWKGEVVRENMREVEEERKREINTLKLERGMRVVRGKIREMHFDGMGVAFSKWAGDVEREKARELERGLRVVRGKIRETQFEGIGWAFKTWAGAMEEAQKKEEEEDRVRKLNTLKLQRCVRVLRAKVEGAEFEGVGWAFNTWAGCVEEAIKREEEEEREKEINKLKLERGLRVVRGKIRETQFEGIGWAEEEEDRVRSLNTLKLRRCAHLLRASVEGAARDGVAWAFGKWVGDMEVAKKIKVEEERERKARQVERERREGMARVVVRGRVKGYERSGLGWGWGRWVKWCEGVVREERERWLREGWRRWEYGVMVVKRGEEFREARRRKARMAVGRRVRQFERDGLVRGWVRWVRYIHSSAIASVTTEGKEKEVEGREKIVKMVFRNRLSKLRISGLAFGWMTWIKYVGSVRGSEVTLRGRSVSARRTVRRMLAGRYFEMLGEGWRRWRGRVEGEREEERRMREEGEERARREKMVRAIVRGRIVTRERDMMERGIKRWRESVERVVRREEETRDNNRLKERALRRWGAKREREWMVAGWRRFCGGVEAIERERKVTAEREDRVARGIRSAGKVLGSSTLKATEVANVTEEIEVGIDSVSGGESEKRRRKKNKRRKGKKDVTTKEHFTMEEEDWVRIFKLA</sequence>
<accession>A0A9W7F9Q3</accession>
<evidence type="ECO:0000313" key="2">
    <source>
        <dbReference type="EMBL" id="GMI08650.1"/>
    </source>
</evidence>
<gene>
    <name evidence="2" type="ORF">TrRE_jg6022</name>
</gene>
<reference evidence="2" key="1">
    <citation type="submission" date="2022-07" db="EMBL/GenBank/DDBJ databases">
        <title>Genome analysis of Parmales, a sister group of diatoms, reveals the evolutionary specialization of diatoms from phago-mixotrophs to photoautotrophs.</title>
        <authorList>
            <person name="Ban H."/>
            <person name="Sato S."/>
            <person name="Yoshikawa S."/>
            <person name="Kazumasa Y."/>
            <person name="Nakamura Y."/>
            <person name="Ichinomiya M."/>
            <person name="Saitoh K."/>
            <person name="Sato N."/>
            <person name="Blanc-Mathieu R."/>
            <person name="Endo H."/>
            <person name="Kuwata A."/>
            <person name="Ogata H."/>
        </authorList>
    </citation>
    <scope>NUCLEOTIDE SEQUENCE</scope>
</reference>
<dbReference type="EMBL" id="BRXZ01000273">
    <property type="protein sequence ID" value="GMI08650.1"/>
    <property type="molecule type" value="Genomic_DNA"/>
</dbReference>